<feature type="region of interest" description="Disordered" evidence="5">
    <location>
        <begin position="169"/>
        <end position="209"/>
    </location>
</feature>
<accession>A0ABT0GCI9</accession>
<evidence type="ECO:0000256" key="5">
    <source>
        <dbReference type="SAM" id="MobiDB-lite"/>
    </source>
</evidence>
<gene>
    <name evidence="7" type="ORF">M0G41_01050</name>
</gene>
<evidence type="ECO:0000313" key="7">
    <source>
        <dbReference type="EMBL" id="MCK7592251.1"/>
    </source>
</evidence>
<keyword evidence="4" id="KW-0472">Membrane</keyword>
<sequence length="209" mass="23421">MSFSINIDLSDRDLEHFQAAQKQAVDAAAKKSDQEIINAASALLVEATKITVPDFIGERLAKLDDMIAMLNDEGFALPEEDRKRVLSALVYFADPKDIIPDSVPVLGFLDDAIMIELCTRELKHEIEAYEDFCDYRQREADSRGLDPATIGRADFLDSRRAELIDRMHSRRNREQGGGFGHGYGSSSGWASGKSYISSSSWRPGRFRTR</sequence>
<organism evidence="7 8">
    <name type="scientific">Pseudomarimonas salicorniae</name>
    <dbReference type="NCBI Taxonomy" id="2933270"/>
    <lineage>
        <taxon>Bacteria</taxon>
        <taxon>Pseudomonadati</taxon>
        <taxon>Pseudomonadota</taxon>
        <taxon>Gammaproteobacteria</taxon>
        <taxon>Lysobacterales</taxon>
        <taxon>Lysobacteraceae</taxon>
        <taxon>Pseudomarimonas</taxon>
    </lineage>
</organism>
<evidence type="ECO:0000256" key="1">
    <source>
        <dbReference type="ARBA" id="ARBA00004127"/>
    </source>
</evidence>
<feature type="domain" description="DUF1232" evidence="6">
    <location>
        <begin position="85"/>
        <end position="115"/>
    </location>
</feature>
<evidence type="ECO:0000256" key="2">
    <source>
        <dbReference type="ARBA" id="ARBA00022692"/>
    </source>
</evidence>
<dbReference type="RefSeq" id="WP_248204293.1">
    <property type="nucleotide sequence ID" value="NZ_JALNMH010000001.1"/>
</dbReference>
<dbReference type="EMBL" id="JALNMH010000001">
    <property type="protein sequence ID" value="MCK7592251.1"/>
    <property type="molecule type" value="Genomic_DNA"/>
</dbReference>
<evidence type="ECO:0000313" key="8">
    <source>
        <dbReference type="Proteomes" id="UP001431449"/>
    </source>
</evidence>
<reference evidence="7" key="1">
    <citation type="submission" date="2022-04" db="EMBL/GenBank/DDBJ databases">
        <title>Lysobacter sp. CAU 1642 isolated from sea sand.</title>
        <authorList>
            <person name="Kim W."/>
        </authorList>
    </citation>
    <scope>NUCLEOTIDE SEQUENCE</scope>
    <source>
        <strain evidence="7">CAU 1642</strain>
    </source>
</reference>
<proteinExistence type="predicted"/>
<keyword evidence="2" id="KW-0812">Transmembrane</keyword>
<protein>
    <submittedName>
        <fullName evidence="7">YkvA family protein</fullName>
    </submittedName>
</protein>
<dbReference type="Proteomes" id="UP001431449">
    <property type="component" value="Unassembled WGS sequence"/>
</dbReference>
<comment type="caution">
    <text evidence="7">The sequence shown here is derived from an EMBL/GenBank/DDBJ whole genome shotgun (WGS) entry which is preliminary data.</text>
</comment>
<comment type="subcellular location">
    <subcellularLocation>
        <location evidence="1">Endomembrane system</location>
        <topology evidence="1">Multi-pass membrane protein</topology>
    </subcellularLocation>
</comment>
<keyword evidence="8" id="KW-1185">Reference proteome</keyword>
<evidence type="ECO:0000256" key="4">
    <source>
        <dbReference type="ARBA" id="ARBA00023136"/>
    </source>
</evidence>
<feature type="compositionally biased region" description="Gly residues" evidence="5">
    <location>
        <begin position="175"/>
        <end position="185"/>
    </location>
</feature>
<evidence type="ECO:0000259" key="6">
    <source>
        <dbReference type="Pfam" id="PF06803"/>
    </source>
</evidence>
<keyword evidence="3" id="KW-1133">Transmembrane helix</keyword>
<dbReference type="InterPro" id="IPR010652">
    <property type="entry name" value="DUF1232"/>
</dbReference>
<name>A0ABT0GCI9_9GAMM</name>
<dbReference type="Pfam" id="PF06803">
    <property type="entry name" value="DUF1232"/>
    <property type="match status" value="1"/>
</dbReference>
<evidence type="ECO:0000256" key="3">
    <source>
        <dbReference type="ARBA" id="ARBA00022989"/>
    </source>
</evidence>